<feature type="transmembrane region" description="Helical" evidence="2">
    <location>
        <begin position="581"/>
        <end position="601"/>
    </location>
</feature>
<keyword evidence="2" id="KW-0812">Transmembrane</keyword>
<feature type="domain" description="TORTIFOLIA1/SINE1-2 N-terminal" evidence="3">
    <location>
        <begin position="27"/>
        <end position="231"/>
    </location>
</feature>
<evidence type="ECO:0000313" key="6">
    <source>
        <dbReference type="Proteomes" id="UP000007305"/>
    </source>
</evidence>
<keyword evidence="2" id="KW-0472">Membrane</keyword>
<proteinExistence type="evidence at protein level"/>
<evidence type="ECO:0007829" key="7">
    <source>
        <dbReference type="PeptideAtlas" id="A0A1D6KGN6"/>
    </source>
</evidence>
<dbReference type="PaxDb" id="4577-GRMZM2G094850_P02"/>
<dbReference type="EnsemblPlants" id="Zm00001eb032360_T001">
    <property type="protein sequence ID" value="Zm00001eb032360_P001"/>
    <property type="gene ID" value="Zm00001eb032360"/>
</dbReference>
<keyword evidence="2" id="KW-1133">Transmembrane helix</keyword>
<feature type="compositionally biased region" description="Low complexity" evidence="1">
    <location>
        <begin position="528"/>
        <end position="543"/>
    </location>
</feature>
<dbReference type="InterPro" id="IPR016024">
    <property type="entry name" value="ARM-type_fold"/>
</dbReference>
<evidence type="ECO:0000259" key="3">
    <source>
        <dbReference type="Pfam" id="PF24714"/>
    </source>
</evidence>
<dbReference type="EMBL" id="CM007647">
    <property type="protein sequence ID" value="ONM02238.1"/>
    <property type="molecule type" value="Genomic_DNA"/>
</dbReference>
<dbReference type="PANTHER" id="PTHR31355">
    <property type="entry name" value="MICROTUBULE-ASSOCIATED PROTEIN TORTIFOLIA1"/>
    <property type="match status" value="1"/>
</dbReference>
<evidence type="ECO:0000313" key="5">
    <source>
        <dbReference type="EnsemblPlants" id="Zm00001eb032360_P001"/>
    </source>
</evidence>
<feature type="region of interest" description="Disordered" evidence="1">
    <location>
        <begin position="524"/>
        <end position="555"/>
    </location>
</feature>
<dbReference type="RefSeq" id="NP_001169823.2">
    <property type="nucleotide sequence ID" value="NM_001176352.2"/>
</dbReference>
<dbReference type="Pfam" id="PF24714">
    <property type="entry name" value="TOR1L1_N"/>
    <property type="match status" value="1"/>
</dbReference>
<dbReference type="ExpressionAtlas" id="A0A1D6KGN6">
    <property type="expression patterns" value="baseline and differential"/>
</dbReference>
<feature type="region of interest" description="Disordered" evidence="1">
    <location>
        <begin position="479"/>
        <end position="499"/>
    </location>
</feature>
<feature type="region of interest" description="Disordered" evidence="1">
    <location>
        <begin position="1"/>
        <end position="24"/>
    </location>
</feature>
<dbReference type="FunFam" id="1.25.10.10:FF:001348">
    <property type="entry name" value="ARM repeat superfamily protein"/>
    <property type="match status" value="1"/>
</dbReference>
<dbReference type="FunCoup" id="A0A1D6KGN6">
    <property type="interactions" value="1112"/>
</dbReference>
<dbReference type="InterPro" id="IPR033337">
    <property type="entry name" value="TORTIFOLIA1/SINE1-2"/>
</dbReference>
<name>A0A1D6KGN6_MAIZE</name>
<dbReference type="InterPro" id="IPR011989">
    <property type="entry name" value="ARM-like"/>
</dbReference>
<evidence type="ECO:0000256" key="1">
    <source>
        <dbReference type="SAM" id="MobiDB-lite"/>
    </source>
</evidence>
<dbReference type="eggNOG" id="ENOG502QQPA">
    <property type="taxonomic scope" value="Eukaryota"/>
</dbReference>
<dbReference type="InterPro" id="IPR057600">
    <property type="entry name" value="TORTIFOLIA1/SINE1-2_N"/>
</dbReference>
<dbReference type="GO" id="GO:0008017">
    <property type="term" value="F:microtubule binding"/>
    <property type="evidence" value="ECO:0000318"/>
    <property type="project" value="GO_Central"/>
</dbReference>
<dbReference type="SMR" id="A0A1D6KGN6"/>
<dbReference type="Gene3D" id="1.25.10.10">
    <property type="entry name" value="Leucine-rich Repeat Variant"/>
    <property type="match status" value="1"/>
</dbReference>
<dbReference type="GO" id="GO:0005874">
    <property type="term" value="C:microtubule"/>
    <property type="evidence" value="ECO:0007669"/>
    <property type="project" value="InterPro"/>
</dbReference>
<keyword evidence="7" id="KW-1267">Proteomics identification</keyword>
<evidence type="ECO:0000256" key="2">
    <source>
        <dbReference type="SAM" id="Phobius"/>
    </source>
</evidence>
<dbReference type="Proteomes" id="UP000007305">
    <property type="component" value="Chromosome 1"/>
</dbReference>
<protein>
    <submittedName>
        <fullName evidence="4">ARM repeat superfamily protein</fullName>
    </submittedName>
</protein>
<organism evidence="4">
    <name type="scientific">Zea mays</name>
    <name type="common">Maize</name>
    <dbReference type="NCBI Taxonomy" id="4577"/>
    <lineage>
        <taxon>Eukaryota</taxon>
        <taxon>Viridiplantae</taxon>
        <taxon>Streptophyta</taxon>
        <taxon>Embryophyta</taxon>
        <taxon>Tracheophyta</taxon>
        <taxon>Spermatophyta</taxon>
        <taxon>Magnoliopsida</taxon>
        <taxon>Liliopsida</taxon>
        <taxon>Poales</taxon>
        <taxon>Poaceae</taxon>
        <taxon>PACMAD clade</taxon>
        <taxon>Panicoideae</taxon>
        <taxon>Andropogonodae</taxon>
        <taxon>Andropogoneae</taxon>
        <taxon>Tripsacinae</taxon>
        <taxon>Zea</taxon>
    </lineage>
</organism>
<dbReference type="SUPFAM" id="SSF48371">
    <property type="entry name" value="ARM repeat"/>
    <property type="match status" value="1"/>
</dbReference>
<reference evidence="5" key="3">
    <citation type="submission" date="2021-05" db="UniProtKB">
        <authorList>
            <consortium name="EnsemblPlants"/>
        </authorList>
    </citation>
    <scope>IDENTIFICATION</scope>
    <source>
        <strain evidence="5">cv. B73</strain>
    </source>
</reference>
<evidence type="ECO:0000313" key="4">
    <source>
        <dbReference type="EMBL" id="ONM02238.1"/>
    </source>
</evidence>
<reference evidence="4 6" key="1">
    <citation type="submission" date="2015-12" db="EMBL/GenBank/DDBJ databases">
        <title>Update maize B73 reference genome by single molecule sequencing technologies.</title>
        <authorList>
            <consortium name="Maize Genome Sequencing Project"/>
            <person name="Ware D."/>
        </authorList>
    </citation>
    <scope>NUCLEOTIDE SEQUENCE [LARGE SCALE GENOMIC DNA]</scope>
    <source>
        <strain evidence="6">cv. B73</strain>
        <tissue evidence="4">Seedling</tissue>
    </source>
</reference>
<keyword evidence="6" id="KW-1185">Reference proteome</keyword>
<gene>
    <name evidence="5" type="primary">LOC100383715</name>
    <name evidence="4" type="ORF">ZEAMMB73_Zm00001d031134</name>
</gene>
<dbReference type="GeneID" id="100383715"/>
<feature type="compositionally biased region" description="Polar residues" evidence="1">
    <location>
        <begin position="313"/>
        <end position="329"/>
    </location>
</feature>
<dbReference type="OrthoDB" id="611190at2759"/>
<dbReference type="AlphaFoldDB" id="A0A1D6KGN6"/>
<accession>A0A1D6KGN6</accession>
<dbReference type="Gramene" id="Zm00001eb032360_T001">
    <property type="protein sequence ID" value="Zm00001eb032360_P001"/>
    <property type="gene ID" value="Zm00001eb032360"/>
</dbReference>
<dbReference type="PANTHER" id="PTHR31355:SF18">
    <property type="entry name" value="EXPRESSED PROTEIN"/>
    <property type="match status" value="1"/>
</dbReference>
<dbReference type="KEGG" id="zma:100383715"/>
<reference evidence="5" key="2">
    <citation type="submission" date="2019-07" db="EMBL/GenBank/DDBJ databases">
        <authorList>
            <person name="Seetharam A."/>
            <person name="Woodhouse M."/>
            <person name="Cannon E."/>
        </authorList>
    </citation>
    <scope>NUCLEOTIDE SEQUENCE [LARGE SCALE GENOMIC DNA]</scope>
    <source>
        <strain evidence="5">cv. B73</strain>
    </source>
</reference>
<sequence>MATSLAMDEYAEPDVSTTDPVDKKPPAFRGLKQYVRDLDANTLPPFLARLCAPDRPSSSYSEEEILCIFETAAEAHGRSIVPHIGQIVSAVVRIMASGSSTPSHCAGCSKVVCTLSRYCIDPLGREEEKSETMSSLCRPLSDCLMHANKSVSSGSALCIAALVQSNNWQFASNELVNDVCLKVSGALEEEPRCQTAAVHVRLVLALVKHSPLTLEPYGRTLIKSGLQVLDRSSTEASSSQMIMSSIQMIHSIMRSVNVRTISSEISSIIHALEHCQEDGFAPDICAAASQAAETAKLLLMRQEERGAHRNVSPLGNCSGGNSRKGSNSPVDRAGIRDSGSSGSPRETRSVRGFDGFNSPLQGGQQCTGVLGATRARRRLWSCGSEFSQGMSDDERFFRTWAPSDSSDLVKSSRRRSDVLARIGDPCPACLTPQAANQVCSRRQALSTPRKQLQSLAYCSDSERDGHRRLPPRSALTLFTQRPDHPSFQKNSGCEGRKGCCSSTQQRRNLQWSTRTGDSLAEDLKFATSSSSSSSRRCCSDSARAPPPPPCEERRCDDAAEHRPKVTGIAKRRETNRRRSTARFFICAMVVVFAAALLLACWEQDHHPSNELYFVVPT</sequence>
<feature type="region of interest" description="Disordered" evidence="1">
    <location>
        <begin position="308"/>
        <end position="359"/>
    </location>
</feature>